<evidence type="ECO:0000313" key="2">
    <source>
        <dbReference type="EMBL" id="SDH36247.1"/>
    </source>
</evidence>
<keyword evidence="3" id="KW-1185">Reference proteome</keyword>
<name>A0A1G8BSR6_9ACTN</name>
<organism evidence="2 3">
    <name type="scientific">Sinosporangium album</name>
    <dbReference type="NCBI Taxonomy" id="504805"/>
    <lineage>
        <taxon>Bacteria</taxon>
        <taxon>Bacillati</taxon>
        <taxon>Actinomycetota</taxon>
        <taxon>Actinomycetes</taxon>
        <taxon>Streptosporangiales</taxon>
        <taxon>Streptosporangiaceae</taxon>
        <taxon>Sinosporangium</taxon>
    </lineage>
</organism>
<accession>A0A1G8BSR6</accession>
<dbReference type="AlphaFoldDB" id="A0A1G8BSR6"/>
<dbReference type="EMBL" id="FNCN01000014">
    <property type="protein sequence ID" value="SDH36247.1"/>
    <property type="molecule type" value="Genomic_DNA"/>
</dbReference>
<dbReference type="InterPro" id="IPR003382">
    <property type="entry name" value="Flavoprotein"/>
</dbReference>
<evidence type="ECO:0000259" key="1">
    <source>
        <dbReference type="Pfam" id="PF02441"/>
    </source>
</evidence>
<dbReference type="RefSeq" id="WP_093171444.1">
    <property type="nucleotide sequence ID" value="NZ_FNCN01000014.1"/>
</dbReference>
<dbReference type="Proteomes" id="UP000198923">
    <property type="component" value="Unassembled WGS sequence"/>
</dbReference>
<dbReference type="GO" id="GO:0003824">
    <property type="term" value="F:catalytic activity"/>
    <property type="evidence" value="ECO:0007669"/>
    <property type="project" value="InterPro"/>
</dbReference>
<dbReference type="OrthoDB" id="161343at2"/>
<dbReference type="Pfam" id="PF02441">
    <property type="entry name" value="Flavoprotein"/>
    <property type="match status" value="1"/>
</dbReference>
<evidence type="ECO:0000313" key="3">
    <source>
        <dbReference type="Proteomes" id="UP000198923"/>
    </source>
</evidence>
<feature type="domain" description="Flavoprotein" evidence="1">
    <location>
        <begin position="10"/>
        <end position="137"/>
    </location>
</feature>
<dbReference type="Gene3D" id="3.40.50.1950">
    <property type="entry name" value="Flavin prenyltransferase-like"/>
    <property type="match status" value="1"/>
</dbReference>
<sequence length="184" mass="19920">MTETGSMLYIIVCATGAASEVGRLAHLAQNEGWHVQIIATPSAISFIDVPALEQQTGRPVRSSYREPSERRSPKADAIIVASASYNTINKFAQGIADTYALALLAEAPGLGIPIVILPFVNYAYASRAPFQRSVESLRAEGITVLLGPGQLEPHAPGTGGDTIDNYPWELALRKIQHHRMEKRV</sequence>
<dbReference type="STRING" id="504805.SAMN05421505_114145"/>
<reference evidence="2 3" key="1">
    <citation type="submission" date="2016-10" db="EMBL/GenBank/DDBJ databases">
        <authorList>
            <person name="de Groot N.N."/>
        </authorList>
    </citation>
    <scope>NUCLEOTIDE SEQUENCE [LARGE SCALE GENOMIC DNA]</scope>
    <source>
        <strain evidence="2 3">CPCC 201354</strain>
    </source>
</reference>
<dbReference type="SUPFAM" id="SSF52507">
    <property type="entry name" value="Homo-oligomeric flavin-containing Cys decarboxylases, HFCD"/>
    <property type="match status" value="1"/>
</dbReference>
<gene>
    <name evidence="2" type="ORF">SAMN05421505_114145</name>
</gene>
<dbReference type="InterPro" id="IPR036551">
    <property type="entry name" value="Flavin_trans-like"/>
</dbReference>
<protein>
    <submittedName>
        <fullName evidence="2">Flavoprotein</fullName>
    </submittedName>
</protein>
<proteinExistence type="predicted"/>